<evidence type="ECO:0000256" key="4">
    <source>
        <dbReference type="ARBA" id="ARBA00022833"/>
    </source>
</evidence>
<comment type="similarity">
    <text evidence="2">Belongs to the MsrB Met sulfoxide reductase family.</text>
</comment>
<feature type="compositionally biased region" description="Pro residues" evidence="6">
    <location>
        <begin position="250"/>
        <end position="265"/>
    </location>
</feature>
<dbReference type="VEuPathDB" id="FungiDB:BTJ68_07689"/>
<name>A0A3M7DBK8_HORWE</name>
<dbReference type="OrthoDB" id="44061at2759"/>
<feature type="compositionally biased region" description="Pro residues" evidence="6">
    <location>
        <begin position="286"/>
        <end position="301"/>
    </location>
</feature>
<dbReference type="PANTHER" id="PTHR46081">
    <property type="entry name" value="PEPTIDE METHIONINE SULFOXIDE REDUCTASE 2"/>
    <property type="match status" value="1"/>
</dbReference>
<dbReference type="Gene3D" id="2.170.150.20">
    <property type="entry name" value="Peptide methionine sulfoxide reductase"/>
    <property type="match status" value="1"/>
</dbReference>
<evidence type="ECO:0000313" key="8">
    <source>
        <dbReference type="EMBL" id="RMY61316.1"/>
    </source>
</evidence>
<feature type="region of interest" description="Disordered" evidence="6">
    <location>
        <begin position="216"/>
        <end position="568"/>
    </location>
</feature>
<dbReference type="InterPro" id="IPR002579">
    <property type="entry name" value="Met_Sox_Rdtase_MsrB_dom"/>
</dbReference>
<dbReference type="NCBIfam" id="TIGR00357">
    <property type="entry name" value="peptide-methionine (R)-S-oxide reductase MsrB"/>
    <property type="match status" value="1"/>
</dbReference>
<dbReference type="Pfam" id="PF01641">
    <property type="entry name" value="SelR"/>
    <property type="match status" value="1"/>
</dbReference>
<comment type="caution">
    <text evidence="8">The sequence shown here is derived from an EMBL/GenBank/DDBJ whole genome shotgun (WGS) entry which is preliminary data.</text>
</comment>
<sequence length="607" mass="69341">MRLPSFLRTFYAFSNTTFHRAPTPFANATSLRPGTALRSISLPSIPFVGALFHTAESRKMNHPVQKSEQEWQAQLSPDQFRILREKGTEPPFSGDYDKHYPSSGTYACAGCSAPLYTADQKFKSGCGWPAFFDTVPGAVTRHVDRTFGMERIEIVCTNCGGHLGHVFKGEGYPTPTDERHCVNSVSLKFSNQDPVKEQSRVALFLQQPHNTVLMPKSHATSATSQSVHHSKAYDNYDDYEPRPRPRAHRPPPPDLDPYGPPPPGAIPVDSYHAPPPYPSSQRDGGRPPPSAGASDLPPPPMGEALKRRPSAMKREGSRSRVPNMRPEFPDEGSVAPDLERKTRRRDREFRDKRDGYESDEGETLRAAKPRRRGGGYDDDRGAPPPRRGGRYDDELDDRGPPPRRRKDDFDDYDDPPPRRRGGGRPVEYGSDPVPVKRRDTDGGRRPPPRSRRDDYSDSEDDYSRPPPPRRHRSYDDGGRRRGGRDKYGDDRIYDSDDRDDRDRRRRRQDIYDRDRAARRRDRSRGDRRGGGRYSDEYDSEDSYYDRRDRRDRRRDRSRRGNRPPKEIKIGKYDIGPYVEKGQKHWGTVAPIVTPVVMNMAKKYLGGR</sequence>
<evidence type="ECO:0000313" key="9">
    <source>
        <dbReference type="Proteomes" id="UP000269276"/>
    </source>
</evidence>
<feature type="compositionally biased region" description="Basic and acidic residues" evidence="6">
    <location>
        <begin position="473"/>
        <end position="515"/>
    </location>
</feature>
<keyword evidence="3" id="KW-0479">Metal-binding</keyword>
<dbReference type="GO" id="GO:0033743">
    <property type="term" value="F:peptide-methionine (R)-S-oxide reductase activity"/>
    <property type="evidence" value="ECO:0007669"/>
    <property type="project" value="InterPro"/>
</dbReference>
<dbReference type="EMBL" id="QWIP01000527">
    <property type="protein sequence ID" value="RMY61316.1"/>
    <property type="molecule type" value="Genomic_DNA"/>
</dbReference>
<evidence type="ECO:0000256" key="6">
    <source>
        <dbReference type="SAM" id="MobiDB-lite"/>
    </source>
</evidence>
<feature type="domain" description="MsrB" evidence="7">
    <location>
        <begin position="68"/>
        <end position="192"/>
    </location>
</feature>
<evidence type="ECO:0000256" key="2">
    <source>
        <dbReference type="ARBA" id="ARBA00007174"/>
    </source>
</evidence>
<comment type="cofactor">
    <cofactor evidence="1">
        <name>Zn(2+)</name>
        <dbReference type="ChEBI" id="CHEBI:29105"/>
    </cofactor>
</comment>
<feature type="compositionally biased region" description="Basic and acidic residues" evidence="6">
    <location>
        <begin position="231"/>
        <end position="243"/>
    </location>
</feature>
<dbReference type="PANTHER" id="PTHR46081:SF8">
    <property type="entry name" value="PEPTIDE METHIONINE SULFOXIDE REDUCTASE 2"/>
    <property type="match status" value="1"/>
</dbReference>
<dbReference type="InterPro" id="IPR028427">
    <property type="entry name" value="Met_Sox_Rdtase_MsrB"/>
</dbReference>
<feature type="compositionally biased region" description="Polar residues" evidence="6">
    <location>
        <begin position="218"/>
        <end position="227"/>
    </location>
</feature>
<evidence type="ECO:0000256" key="5">
    <source>
        <dbReference type="ARBA" id="ARBA00023002"/>
    </source>
</evidence>
<feature type="compositionally biased region" description="Basic residues" evidence="6">
    <location>
        <begin position="549"/>
        <end position="562"/>
    </location>
</feature>
<keyword evidence="5" id="KW-0560">Oxidoreductase</keyword>
<organism evidence="8 9">
    <name type="scientific">Hortaea werneckii</name>
    <name type="common">Black yeast</name>
    <name type="synonym">Cladosporium werneckii</name>
    <dbReference type="NCBI Taxonomy" id="91943"/>
    <lineage>
        <taxon>Eukaryota</taxon>
        <taxon>Fungi</taxon>
        <taxon>Dikarya</taxon>
        <taxon>Ascomycota</taxon>
        <taxon>Pezizomycotina</taxon>
        <taxon>Dothideomycetes</taxon>
        <taxon>Dothideomycetidae</taxon>
        <taxon>Mycosphaerellales</taxon>
        <taxon>Teratosphaeriaceae</taxon>
        <taxon>Hortaea</taxon>
    </lineage>
</organism>
<protein>
    <recommendedName>
        <fullName evidence="7">MsrB domain-containing protein</fullName>
    </recommendedName>
</protein>
<dbReference type="PROSITE" id="PS51790">
    <property type="entry name" value="MSRB"/>
    <property type="match status" value="1"/>
</dbReference>
<dbReference type="Proteomes" id="UP000269276">
    <property type="component" value="Unassembled WGS sequence"/>
</dbReference>
<evidence type="ECO:0000256" key="1">
    <source>
        <dbReference type="ARBA" id="ARBA00001947"/>
    </source>
</evidence>
<feature type="compositionally biased region" description="Basic and acidic residues" evidence="6">
    <location>
        <begin position="337"/>
        <end position="356"/>
    </location>
</feature>
<dbReference type="GO" id="GO:0046872">
    <property type="term" value="F:metal ion binding"/>
    <property type="evidence" value="ECO:0007669"/>
    <property type="project" value="UniProtKB-KW"/>
</dbReference>
<gene>
    <name evidence="8" type="ORF">D0863_11308</name>
</gene>
<evidence type="ECO:0000259" key="7">
    <source>
        <dbReference type="PROSITE" id="PS51790"/>
    </source>
</evidence>
<feature type="compositionally biased region" description="Basic and acidic residues" evidence="6">
    <location>
        <begin position="389"/>
        <end position="408"/>
    </location>
</feature>
<keyword evidence="4" id="KW-0862">Zinc</keyword>
<dbReference type="GO" id="GO:0030091">
    <property type="term" value="P:protein repair"/>
    <property type="evidence" value="ECO:0007669"/>
    <property type="project" value="InterPro"/>
</dbReference>
<accession>A0A3M7DBK8</accession>
<feature type="compositionally biased region" description="Basic and acidic residues" evidence="6">
    <location>
        <begin position="523"/>
        <end position="535"/>
    </location>
</feature>
<dbReference type="AlphaFoldDB" id="A0A3M7DBK8"/>
<reference evidence="8 9" key="1">
    <citation type="journal article" date="2018" name="BMC Genomics">
        <title>Genomic evidence for intraspecific hybridization in a clonal and extremely halotolerant yeast.</title>
        <authorList>
            <person name="Gostincar C."/>
            <person name="Stajich J.E."/>
            <person name="Zupancic J."/>
            <person name="Zalar P."/>
            <person name="Gunde-Cimerman N."/>
        </authorList>
    </citation>
    <scope>NUCLEOTIDE SEQUENCE [LARGE SCALE GENOMIC DNA]</scope>
    <source>
        <strain evidence="8 9">EXF-2682</strain>
    </source>
</reference>
<proteinExistence type="inferred from homology"/>
<feature type="compositionally biased region" description="Basic and acidic residues" evidence="6">
    <location>
        <begin position="434"/>
        <end position="455"/>
    </location>
</feature>
<evidence type="ECO:0000256" key="3">
    <source>
        <dbReference type="ARBA" id="ARBA00022723"/>
    </source>
</evidence>
<dbReference type="SUPFAM" id="SSF51316">
    <property type="entry name" value="Mss4-like"/>
    <property type="match status" value="1"/>
</dbReference>
<dbReference type="GO" id="GO:0006979">
    <property type="term" value="P:response to oxidative stress"/>
    <property type="evidence" value="ECO:0007669"/>
    <property type="project" value="InterPro"/>
</dbReference>
<dbReference type="InterPro" id="IPR011057">
    <property type="entry name" value="Mss4-like_sf"/>
</dbReference>